<sequence length="233" mass="26729">MRDTDRIGKAPVVRHHGDDQQKGGKGHSPLTPTATASAWGEHMAPAPLRYNDEDAEGHQPLTPATTKCPPEYERTWAADQAAAQEREYMEWRRAVEDSIKMHRETKLGRPYQFEGKRKLNVALKEYCSLDSIEISAPLKRIPEEERAITKVNAGMFLGDEHAGFETHSLPKFDNMRAPSNREMTLKRRVRLKRKCERNSELALGINQKGIHDMSSPNSWFRRPELLWDSEDKQ</sequence>
<evidence type="ECO:0000256" key="1">
    <source>
        <dbReference type="SAM" id="MobiDB-lite"/>
    </source>
</evidence>
<protein>
    <submittedName>
        <fullName evidence="2">Uncharacterized protein</fullName>
    </submittedName>
</protein>
<evidence type="ECO:0000313" key="3">
    <source>
        <dbReference type="Proteomes" id="UP000075883"/>
    </source>
</evidence>
<feature type="region of interest" description="Disordered" evidence="1">
    <location>
        <begin position="1"/>
        <end position="69"/>
    </location>
</feature>
<dbReference type="Proteomes" id="UP000075883">
    <property type="component" value="Unassembled WGS sequence"/>
</dbReference>
<dbReference type="AlphaFoldDB" id="A0A182MNG0"/>
<dbReference type="EMBL" id="AXCM01023337">
    <property type="status" value="NOT_ANNOTATED_CDS"/>
    <property type="molecule type" value="Genomic_DNA"/>
</dbReference>
<proteinExistence type="predicted"/>
<dbReference type="VEuPathDB" id="VectorBase:ACUA022476"/>
<evidence type="ECO:0000313" key="2">
    <source>
        <dbReference type="EnsemblMetazoa" id="ACUA022476-PA"/>
    </source>
</evidence>
<keyword evidence="3" id="KW-1185">Reference proteome</keyword>
<reference evidence="3" key="1">
    <citation type="submission" date="2013-09" db="EMBL/GenBank/DDBJ databases">
        <title>The Genome Sequence of Anopheles culicifacies species A.</title>
        <authorList>
            <consortium name="The Broad Institute Genomics Platform"/>
            <person name="Neafsey D.E."/>
            <person name="Besansky N."/>
            <person name="Howell P."/>
            <person name="Walton C."/>
            <person name="Young S.K."/>
            <person name="Zeng Q."/>
            <person name="Gargeya S."/>
            <person name="Fitzgerald M."/>
            <person name="Haas B."/>
            <person name="Abouelleil A."/>
            <person name="Allen A.W."/>
            <person name="Alvarado L."/>
            <person name="Arachchi H.M."/>
            <person name="Berlin A.M."/>
            <person name="Chapman S.B."/>
            <person name="Gainer-Dewar J."/>
            <person name="Goldberg J."/>
            <person name="Griggs A."/>
            <person name="Gujja S."/>
            <person name="Hansen M."/>
            <person name="Howarth C."/>
            <person name="Imamovic A."/>
            <person name="Ireland A."/>
            <person name="Larimer J."/>
            <person name="McCowan C."/>
            <person name="Murphy C."/>
            <person name="Pearson M."/>
            <person name="Poon T.W."/>
            <person name="Priest M."/>
            <person name="Roberts A."/>
            <person name="Saif S."/>
            <person name="Shea T."/>
            <person name="Sisk P."/>
            <person name="Sykes S."/>
            <person name="Wortman J."/>
            <person name="Nusbaum C."/>
            <person name="Birren B."/>
        </authorList>
    </citation>
    <scope>NUCLEOTIDE SEQUENCE [LARGE SCALE GENOMIC DNA]</scope>
    <source>
        <strain evidence="3">A-37</strain>
    </source>
</reference>
<reference evidence="2" key="2">
    <citation type="submission" date="2020-05" db="UniProtKB">
        <authorList>
            <consortium name="EnsemblMetazoa"/>
        </authorList>
    </citation>
    <scope>IDENTIFICATION</scope>
    <source>
        <strain evidence="2">A-37</strain>
    </source>
</reference>
<dbReference type="EnsemblMetazoa" id="ACUA022476-RA">
    <property type="protein sequence ID" value="ACUA022476-PA"/>
    <property type="gene ID" value="ACUA022476"/>
</dbReference>
<name>A0A182MNG0_9DIPT</name>
<dbReference type="EMBL" id="AXCM01023338">
    <property type="status" value="NOT_ANNOTATED_CDS"/>
    <property type="molecule type" value="Genomic_DNA"/>
</dbReference>
<accession>A0A182MNG0</accession>
<organism evidence="2 3">
    <name type="scientific">Anopheles culicifacies</name>
    <dbReference type="NCBI Taxonomy" id="139723"/>
    <lineage>
        <taxon>Eukaryota</taxon>
        <taxon>Metazoa</taxon>
        <taxon>Ecdysozoa</taxon>
        <taxon>Arthropoda</taxon>
        <taxon>Hexapoda</taxon>
        <taxon>Insecta</taxon>
        <taxon>Pterygota</taxon>
        <taxon>Neoptera</taxon>
        <taxon>Endopterygota</taxon>
        <taxon>Diptera</taxon>
        <taxon>Nematocera</taxon>
        <taxon>Culicoidea</taxon>
        <taxon>Culicidae</taxon>
        <taxon>Anophelinae</taxon>
        <taxon>Anopheles</taxon>
        <taxon>culicifacies species complex</taxon>
    </lineage>
</organism>